<keyword evidence="9" id="KW-1185">Reference proteome</keyword>
<dbReference type="Proteomes" id="UP000809621">
    <property type="component" value="Unassembled WGS sequence"/>
</dbReference>
<keyword evidence="2 4" id="KW-0807">Transducer</keyword>
<sequence length="680" mass="74636">MGTKSIVTRVYLGFLFLTIVMVGTAWFSIVGNQQLTQKIQVITQQATPLMTKSAELNGAILSINRSLTPYFSAMYVDELDPYAEVIEANTADYLSRFDWFIERAQSDESVATFVQQMQQGSEVIIKAMDESMAHYVDYLDSKDLALYEQSKFQSVTSQLNSNLVKSLNQVDDSGANAINTLMSIVGVLNTDANDAFATQDMSELRGALRQANGKKERFDDAVADFKKFAPTQYRSTETALQLLSMHLFSPNGAVNLHTQAVQSYQDLNQLRVDIELMLDEVLLSMGALSDYAEQSAHSIAVESEQFANTTQMTLTFVALASLLFVVFTGHRIANMVKKPSRLLTASLDKVADKDLTQKVVYNEANEFGELATKVNLVIDHLSHLLEQMNSSATELNQASLNNQSTSQSLKQAMSEQTEQTIMVATAMQQIESSVSEISRSASNTLHVVTSAVGSSTAGQQMMEQNITLLTELSDRLNQSTETIHSVERESASIESILDVISGISEQTNLLALNAAIEAARAGEHGRGFSVVADEVRVLAARTTASTQEIQQKIEELQSSSKLAVSQITECANGMTNCVEQTNMVNGSLESVHSLLSEVEQSSHQIAAATTEHQSVAQEVTRNIDHIHQLTTQNQTRSEALASLSDQLEAMAEVQQELTKSFLLDSSCDSEELEEVRLHQA</sequence>
<dbReference type="InterPro" id="IPR004089">
    <property type="entry name" value="MCPsignal_dom"/>
</dbReference>
<keyword evidence="5" id="KW-0812">Transmembrane</keyword>
<evidence type="ECO:0000256" key="1">
    <source>
        <dbReference type="ARBA" id="ARBA00004370"/>
    </source>
</evidence>
<evidence type="ECO:0000313" key="8">
    <source>
        <dbReference type="EMBL" id="MBM7036983.1"/>
    </source>
</evidence>
<dbReference type="Gene3D" id="1.10.287.950">
    <property type="entry name" value="Methyl-accepting chemotaxis protein"/>
    <property type="match status" value="1"/>
</dbReference>
<dbReference type="SMART" id="SM00283">
    <property type="entry name" value="MA"/>
    <property type="match status" value="1"/>
</dbReference>
<dbReference type="PANTHER" id="PTHR32089:SF70">
    <property type="entry name" value="ENERGY TAXIS MODULATING METHYL ACCEPTING SENSORY TRANSDUCER"/>
    <property type="match status" value="1"/>
</dbReference>
<evidence type="ECO:0000256" key="2">
    <source>
        <dbReference type="ARBA" id="ARBA00023224"/>
    </source>
</evidence>
<dbReference type="EMBL" id="JAFEUM010000004">
    <property type="protein sequence ID" value="MBM7036983.1"/>
    <property type="molecule type" value="Genomic_DNA"/>
</dbReference>
<evidence type="ECO:0000313" key="9">
    <source>
        <dbReference type="Proteomes" id="UP000809621"/>
    </source>
</evidence>
<comment type="similarity">
    <text evidence="3">Belongs to the methyl-accepting chemotaxis (MCP) protein family.</text>
</comment>
<organism evidence="8 9">
    <name type="scientific">Vibrio ulleungensis</name>
    <dbReference type="NCBI Taxonomy" id="2807619"/>
    <lineage>
        <taxon>Bacteria</taxon>
        <taxon>Pseudomonadati</taxon>
        <taxon>Pseudomonadota</taxon>
        <taxon>Gammaproteobacteria</taxon>
        <taxon>Vibrionales</taxon>
        <taxon>Vibrionaceae</taxon>
        <taxon>Vibrio</taxon>
    </lineage>
</organism>
<keyword evidence="5" id="KW-0472">Membrane</keyword>
<dbReference type="PRINTS" id="PR00260">
    <property type="entry name" value="CHEMTRNSDUCR"/>
</dbReference>
<gene>
    <name evidence="8" type="ORF">JQC93_11275</name>
</gene>
<dbReference type="RefSeq" id="WP_205158540.1">
    <property type="nucleotide sequence ID" value="NZ_JAFEUM010000004.1"/>
</dbReference>
<dbReference type="PROSITE" id="PS50111">
    <property type="entry name" value="CHEMOTAXIS_TRANSDUC_2"/>
    <property type="match status" value="1"/>
</dbReference>
<keyword evidence="5" id="KW-1133">Transmembrane helix</keyword>
<comment type="caution">
    <text evidence="8">The sequence shown here is derived from an EMBL/GenBank/DDBJ whole genome shotgun (WGS) entry which is preliminary data.</text>
</comment>
<evidence type="ECO:0000259" key="6">
    <source>
        <dbReference type="PROSITE" id="PS50111"/>
    </source>
</evidence>
<dbReference type="SUPFAM" id="SSF58104">
    <property type="entry name" value="Methyl-accepting chemotaxis protein (MCP) signaling domain"/>
    <property type="match status" value="1"/>
</dbReference>
<dbReference type="PANTHER" id="PTHR32089">
    <property type="entry name" value="METHYL-ACCEPTING CHEMOTAXIS PROTEIN MCPB"/>
    <property type="match status" value="1"/>
</dbReference>
<feature type="domain" description="Methyl-accepting transducer" evidence="6">
    <location>
        <begin position="391"/>
        <end position="627"/>
    </location>
</feature>
<dbReference type="Pfam" id="PF00015">
    <property type="entry name" value="MCPsignal"/>
    <property type="match status" value="1"/>
</dbReference>
<dbReference type="InterPro" id="IPR003660">
    <property type="entry name" value="HAMP_dom"/>
</dbReference>
<reference evidence="8 9" key="1">
    <citation type="submission" date="2021-02" db="EMBL/GenBank/DDBJ databases">
        <authorList>
            <person name="Park J.-S."/>
        </authorList>
    </citation>
    <scope>NUCLEOTIDE SEQUENCE [LARGE SCALE GENOMIC DNA]</scope>
    <source>
        <strain evidence="8 9">188UL20-2</strain>
    </source>
</reference>
<name>A0ABS2HLA9_9VIBR</name>
<evidence type="ECO:0000256" key="3">
    <source>
        <dbReference type="ARBA" id="ARBA00029447"/>
    </source>
</evidence>
<evidence type="ECO:0000256" key="4">
    <source>
        <dbReference type="PROSITE-ProRule" id="PRU00284"/>
    </source>
</evidence>
<protein>
    <submittedName>
        <fullName evidence="8">Methyl-accepting chemotaxis protein</fullName>
    </submittedName>
</protein>
<feature type="transmembrane region" description="Helical" evidence="5">
    <location>
        <begin position="12"/>
        <end position="31"/>
    </location>
</feature>
<evidence type="ECO:0000259" key="7">
    <source>
        <dbReference type="PROSITE" id="PS50885"/>
    </source>
</evidence>
<dbReference type="SMART" id="SM00304">
    <property type="entry name" value="HAMP"/>
    <property type="match status" value="1"/>
</dbReference>
<evidence type="ECO:0000256" key="5">
    <source>
        <dbReference type="SAM" id="Phobius"/>
    </source>
</evidence>
<feature type="domain" description="HAMP" evidence="7">
    <location>
        <begin position="334"/>
        <end position="386"/>
    </location>
</feature>
<comment type="subcellular location">
    <subcellularLocation>
        <location evidence="1">Membrane</location>
    </subcellularLocation>
</comment>
<dbReference type="InterPro" id="IPR004090">
    <property type="entry name" value="Chemotax_Me-accpt_rcpt"/>
</dbReference>
<accession>A0ABS2HLA9</accession>
<dbReference type="PROSITE" id="PS50885">
    <property type="entry name" value="HAMP"/>
    <property type="match status" value="1"/>
</dbReference>
<proteinExistence type="inferred from homology"/>